<evidence type="ECO:0000256" key="5">
    <source>
        <dbReference type="RuleBase" id="RU003660"/>
    </source>
</evidence>
<dbReference type="Pfam" id="PF00410">
    <property type="entry name" value="Ribosomal_S8"/>
    <property type="match status" value="1"/>
</dbReference>
<evidence type="ECO:0000313" key="6">
    <source>
        <dbReference type="EMBL" id="QVJ99691.1"/>
    </source>
</evidence>
<comment type="function">
    <text evidence="4">One of the primary rRNA binding proteins, it binds directly to 16S rRNA central domain where it helps coordinate assembly of the platform of the 30S subunit.</text>
</comment>
<protein>
    <recommendedName>
        <fullName evidence="4">Small ribosomal subunit protein uS8c</fullName>
    </recommendedName>
</protein>
<reference evidence="6" key="1">
    <citation type="submission" date="2021-03" db="EMBL/GenBank/DDBJ databases">
        <title>The complete chloroplast genome of Ishige okamurae.</title>
        <authorList>
            <person name="Wang X."/>
        </authorList>
    </citation>
    <scope>NUCLEOTIDE SEQUENCE</scope>
</reference>
<dbReference type="AlphaFoldDB" id="A0A8E6D514"/>
<dbReference type="GO" id="GO:0005840">
    <property type="term" value="C:ribosome"/>
    <property type="evidence" value="ECO:0007669"/>
    <property type="project" value="UniProtKB-KW"/>
</dbReference>
<sequence>MADMLTRIRNANLVRHRIVQITNTKMTLAIAKILKEEGYISSFEEIELSNRKYLLLCLKYYGYNRSPTIKGIKRISKPGLRIYVSGDNLPKVLSNLGIAILSTSKGILTNYSAKKLGIGGEVICYIW</sequence>
<accession>A0A8E6D514</accession>
<dbReference type="GO" id="GO:1990904">
    <property type="term" value="C:ribonucleoprotein complex"/>
    <property type="evidence" value="ECO:0007669"/>
    <property type="project" value="UniProtKB-KW"/>
</dbReference>
<dbReference type="GeneID" id="68216553"/>
<gene>
    <name evidence="4 6" type="primary">rps8</name>
</gene>
<comment type="similarity">
    <text evidence="1 4 5">Belongs to the universal ribosomal protein uS8 family.</text>
</comment>
<dbReference type="GO" id="GO:0009507">
    <property type="term" value="C:chloroplast"/>
    <property type="evidence" value="ECO:0007669"/>
    <property type="project" value="UniProtKB-SubCell"/>
</dbReference>
<dbReference type="PROSITE" id="PS00053">
    <property type="entry name" value="RIBOSOMAL_S8"/>
    <property type="match status" value="1"/>
</dbReference>
<keyword evidence="6" id="KW-0150">Chloroplast</keyword>
<dbReference type="HAMAP" id="MF_01302_B">
    <property type="entry name" value="Ribosomal_uS8_B"/>
    <property type="match status" value="1"/>
</dbReference>
<dbReference type="NCBIfam" id="NF001109">
    <property type="entry name" value="PRK00136.1"/>
    <property type="match status" value="1"/>
</dbReference>
<dbReference type="GO" id="GO:0003735">
    <property type="term" value="F:structural constituent of ribosome"/>
    <property type="evidence" value="ECO:0007669"/>
    <property type="project" value="InterPro"/>
</dbReference>
<keyword evidence="6" id="KW-0934">Plastid</keyword>
<comment type="subcellular location">
    <subcellularLocation>
        <location evidence="4">Plastid</location>
        <location evidence="4">Chloroplast</location>
    </subcellularLocation>
</comment>
<dbReference type="EMBL" id="MW762687">
    <property type="protein sequence ID" value="QVJ99691.1"/>
    <property type="molecule type" value="Genomic_DNA"/>
</dbReference>
<keyword evidence="3 4" id="KW-0687">Ribonucleoprotein</keyword>
<keyword evidence="2 4" id="KW-0689">Ribosomal protein</keyword>
<keyword evidence="4" id="KW-0694">RNA-binding</keyword>
<dbReference type="InterPro" id="IPR000630">
    <property type="entry name" value="Ribosomal_uS8"/>
</dbReference>
<dbReference type="InterPro" id="IPR047863">
    <property type="entry name" value="Ribosomal_uS8_CS"/>
</dbReference>
<evidence type="ECO:0000256" key="3">
    <source>
        <dbReference type="ARBA" id="ARBA00023274"/>
    </source>
</evidence>
<evidence type="ECO:0000256" key="4">
    <source>
        <dbReference type="HAMAP-Rule" id="MF_01302"/>
    </source>
</evidence>
<evidence type="ECO:0000256" key="1">
    <source>
        <dbReference type="ARBA" id="ARBA00006471"/>
    </source>
</evidence>
<proteinExistence type="inferred from homology"/>
<dbReference type="RefSeq" id="YP_010185347.1">
    <property type="nucleotide sequence ID" value="NC_058314.1"/>
</dbReference>
<dbReference type="GO" id="GO:0006412">
    <property type="term" value="P:translation"/>
    <property type="evidence" value="ECO:0007669"/>
    <property type="project" value="UniProtKB-UniRule"/>
</dbReference>
<name>A0A8E6D514_9PHAE</name>
<dbReference type="GO" id="GO:0019843">
    <property type="term" value="F:rRNA binding"/>
    <property type="evidence" value="ECO:0007669"/>
    <property type="project" value="UniProtKB-UniRule"/>
</dbReference>
<comment type="subunit">
    <text evidence="4">Part of the 30S ribosomal subunit.</text>
</comment>
<organism evidence="6">
    <name type="scientific">Ishige okamurae</name>
    <dbReference type="NCBI Taxonomy" id="233772"/>
    <lineage>
        <taxon>Eukaryota</taxon>
        <taxon>Sar</taxon>
        <taxon>Stramenopiles</taxon>
        <taxon>Ochrophyta</taxon>
        <taxon>PX clade</taxon>
        <taxon>Phaeophyceae</taxon>
        <taxon>Ectocarpales</taxon>
        <taxon>Ishigeaceae</taxon>
        <taxon>Ishige</taxon>
    </lineage>
</organism>
<dbReference type="PANTHER" id="PTHR11758">
    <property type="entry name" value="40S RIBOSOMAL PROTEIN S15A"/>
    <property type="match status" value="1"/>
</dbReference>
<geneLocation type="chloroplast" evidence="6"/>
<evidence type="ECO:0000256" key="2">
    <source>
        <dbReference type="ARBA" id="ARBA00022980"/>
    </source>
</evidence>
<dbReference type="FunFam" id="3.30.1490.10:FF:000001">
    <property type="entry name" value="30S ribosomal protein S8"/>
    <property type="match status" value="1"/>
</dbReference>
<keyword evidence="4" id="KW-0699">rRNA-binding</keyword>